<organism evidence="2 3">
    <name type="scientific">Marinobacter nanhaiticus D15-8W</name>
    <dbReference type="NCBI Taxonomy" id="626887"/>
    <lineage>
        <taxon>Bacteria</taxon>
        <taxon>Pseudomonadati</taxon>
        <taxon>Pseudomonadota</taxon>
        <taxon>Gammaproteobacteria</taxon>
        <taxon>Pseudomonadales</taxon>
        <taxon>Marinobacteraceae</taxon>
        <taxon>Marinobacter</taxon>
    </lineage>
</organism>
<dbReference type="eggNOG" id="ENOG502ZN36">
    <property type="taxonomic scope" value="Bacteria"/>
</dbReference>
<protein>
    <submittedName>
        <fullName evidence="2">Uncharacterized protein</fullName>
    </submittedName>
</protein>
<keyword evidence="1" id="KW-0812">Transmembrane</keyword>
<dbReference type="EMBL" id="APLQ01000014">
    <property type="protein sequence ID" value="ENO13764.2"/>
    <property type="molecule type" value="Genomic_DNA"/>
</dbReference>
<dbReference type="PATRIC" id="fig|626887.3.peg.4052"/>
<evidence type="ECO:0000256" key="1">
    <source>
        <dbReference type="SAM" id="Phobius"/>
    </source>
</evidence>
<keyword evidence="1" id="KW-1133">Transmembrane helix</keyword>
<reference evidence="2 3" key="1">
    <citation type="journal article" date="2013" name="Genome Announc.">
        <title>Genome Sequence of the Polycyclic Aromatic Hydrocarbon-Degrading Bacterium Strain Marinobacter nanhaiticus D15-8WT.</title>
        <authorList>
            <person name="Cui Z."/>
            <person name="Gao W."/>
            <person name="Li Q."/>
            <person name="Xu G."/>
            <person name="Zheng L."/>
        </authorList>
    </citation>
    <scope>NUCLEOTIDE SEQUENCE [LARGE SCALE GENOMIC DNA]</scope>
    <source>
        <strain evidence="2 3">D15-8W</strain>
    </source>
</reference>
<comment type="caution">
    <text evidence="2">The sequence shown here is derived from an EMBL/GenBank/DDBJ whole genome shotgun (WGS) entry which is preliminary data.</text>
</comment>
<proteinExistence type="predicted"/>
<dbReference type="Proteomes" id="UP000013165">
    <property type="component" value="Unassembled WGS sequence"/>
</dbReference>
<sequence>MMSFDRKPTMYVCVSCGKGLMDPVSRLDEPDAADRYQCSYCGQKATIPPLMISLTQIGSCIAGLGFTLYLLFQHLNAALKAFQLDTHATLMPDLLLTGLALMFITAFGYTVSKAVQNLRTQLRYRHVRSSS</sequence>
<keyword evidence="1" id="KW-0472">Membrane</keyword>
<dbReference type="AlphaFoldDB" id="N6W0Z1"/>
<name>N6W0Z1_9GAMM</name>
<feature type="transmembrane region" description="Helical" evidence="1">
    <location>
        <begin position="94"/>
        <end position="115"/>
    </location>
</feature>
<dbReference type="HOGENOM" id="CLU_1935509_0_0_6"/>
<evidence type="ECO:0000313" key="3">
    <source>
        <dbReference type="Proteomes" id="UP000013165"/>
    </source>
</evidence>
<dbReference type="STRING" id="626887.J057_20250"/>
<evidence type="ECO:0000313" key="2">
    <source>
        <dbReference type="EMBL" id="ENO13764.2"/>
    </source>
</evidence>
<gene>
    <name evidence="2" type="ORF">J057_20250</name>
</gene>
<feature type="transmembrane region" description="Helical" evidence="1">
    <location>
        <begin position="50"/>
        <end position="72"/>
    </location>
</feature>
<keyword evidence="3" id="KW-1185">Reference proteome</keyword>
<accession>N6W0Z1</accession>